<name>A0ABV3X4D4_9FIRM</name>
<evidence type="ECO:0008006" key="3">
    <source>
        <dbReference type="Google" id="ProtNLM"/>
    </source>
</evidence>
<comment type="caution">
    <text evidence="1">The sequence shown here is derived from an EMBL/GenBank/DDBJ whole genome shotgun (WGS) entry which is preliminary data.</text>
</comment>
<evidence type="ECO:0000313" key="1">
    <source>
        <dbReference type="EMBL" id="MEX5285060.1"/>
    </source>
</evidence>
<dbReference type="Proteomes" id="UP001559623">
    <property type="component" value="Unassembled WGS sequence"/>
</dbReference>
<accession>A0ABV3X4D4</accession>
<organism evidence="1 2">
    <name type="scientific">Selenomonas sputigena</name>
    <dbReference type="NCBI Taxonomy" id="69823"/>
    <lineage>
        <taxon>Bacteria</taxon>
        <taxon>Bacillati</taxon>
        <taxon>Bacillota</taxon>
        <taxon>Negativicutes</taxon>
        <taxon>Selenomonadales</taxon>
        <taxon>Selenomonadaceae</taxon>
        <taxon>Selenomonas</taxon>
    </lineage>
</organism>
<protein>
    <recommendedName>
        <fullName evidence="3">Phage protein</fullName>
    </recommendedName>
</protein>
<dbReference type="EMBL" id="JARVLH010000003">
    <property type="protein sequence ID" value="MEX5285060.1"/>
    <property type="molecule type" value="Genomic_DNA"/>
</dbReference>
<proteinExistence type="predicted"/>
<dbReference type="RefSeq" id="WP_368846789.1">
    <property type="nucleotide sequence ID" value="NZ_CP194411.1"/>
</dbReference>
<sequence length="115" mass="13525">MNKHMIFDNPPISYDVVDGVDLELRDLFFCHPMIKNHTWCIEDKIYKITIELKEGDKSKCDLARELFLYLISTIGYRSGGRYSIVEKESGLFCEFVTYGEECEDYTGFYFQVTFT</sequence>
<gene>
    <name evidence="1" type="ORF">QCO44_05315</name>
</gene>
<keyword evidence="2" id="KW-1185">Reference proteome</keyword>
<evidence type="ECO:0000313" key="2">
    <source>
        <dbReference type="Proteomes" id="UP001559623"/>
    </source>
</evidence>
<reference evidence="1 2" key="1">
    <citation type="submission" date="2023-04" db="EMBL/GenBank/DDBJ databases">
        <title>Genome Sequence of Selenomonas sputigena ATCC 33150.</title>
        <authorList>
            <person name="Miller D.P."/>
            <person name="Anvari S."/>
            <person name="Polson S.W."/>
            <person name="Macdonald M."/>
            <person name="Mcdowell J.V."/>
        </authorList>
    </citation>
    <scope>NUCLEOTIDE SEQUENCE [LARGE SCALE GENOMIC DNA]</scope>
    <source>
        <strain evidence="1 2">ATCC 33150</strain>
    </source>
</reference>